<dbReference type="GO" id="GO:0005829">
    <property type="term" value="C:cytosol"/>
    <property type="evidence" value="ECO:0007669"/>
    <property type="project" value="TreeGrafter"/>
</dbReference>
<evidence type="ECO:0000256" key="9">
    <source>
        <dbReference type="SAM" id="MobiDB-lite"/>
    </source>
</evidence>
<dbReference type="Pfam" id="PF03403">
    <property type="entry name" value="PAF-AH_p_II"/>
    <property type="match status" value="1"/>
</dbReference>
<keyword evidence="7" id="KW-0030">Aminoacyl-tRNA synthetase</keyword>
<feature type="domain" description="Glutamyl/glutaminyl-tRNA synthetase class Ib anti-codon binding" evidence="11">
    <location>
        <begin position="563"/>
        <end position="664"/>
    </location>
</feature>
<dbReference type="PANTHER" id="PTHR43097:SF4">
    <property type="entry name" value="GLUTAMINE--TRNA LIGASE"/>
    <property type="match status" value="1"/>
</dbReference>
<dbReference type="Gene3D" id="1.10.8.1290">
    <property type="entry name" value="Glutaminyl-tRNA synthetase, non-specific RNA binding region part 1, domain 1"/>
    <property type="match status" value="1"/>
</dbReference>
<dbReference type="GO" id="GO:0006425">
    <property type="term" value="P:glutaminyl-tRNA aminoacylation"/>
    <property type="evidence" value="ECO:0007669"/>
    <property type="project" value="InterPro"/>
</dbReference>
<reference evidence="14 15" key="1">
    <citation type="submission" date="2019-01" db="EMBL/GenBank/DDBJ databases">
        <title>Genome sequencing of the rare red list fungi Fomitopsis rosea.</title>
        <authorList>
            <person name="Buettner E."/>
            <person name="Kellner H."/>
        </authorList>
    </citation>
    <scope>NUCLEOTIDE SEQUENCE [LARGE SCALE GENOMIC DNA]</scope>
    <source>
        <strain evidence="14 15">DSM 105464</strain>
    </source>
</reference>
<dbReference type="InterPro" id="IPR007639">
    <property type="entry name" value="Gln-tRNA-synth_Ib_RNA-bd_N"/>
</dbReference>
<evidence type="ECO:0000313" key="15">
    <source>
        <dbReference type="Proteomes" id="UP000298390"/>
    </source>
</evidence>
<dbReference type="InterPro" id="IPR007638">
    <property type="entry name" value="Gln-tRNA-synth_Ib_RNA-bd_2"/>
</dbReference>
<protein>
    <recommendedName>
        <fullName evidence="2">glutamine--tRNA ligase</fullName>
        <ecNumber evidence="2">6.1.1.18</ecNumber>
    </recommendedName>
</protein>
<evidence type="ECO:0000256" key="4">
    <source>
        <dbReference type="ARBA" id="ARBA00022741"/>
    </source>
</evidence>
<feature type="region of interest" description="Disordered" evidence="9">
    <location>
        <begin position="183"/>
        <end position="206"/>
    </location>
</feature>
<dbReference type="Proteomes" id="UP000298390">
    <property type="component" value="Unassembled WGS sequence"/>
</dbReference>
<comment type="catalytic activity">
    <reaction evidence="8">
        <text>tRNA(Gln) + L-glutamine + ATP = L-glutaminyl-tRNA(Gln) + AMP + diphosphate</text>
        <dbReference type="Rhea" id="RHEA:20121"/>
        <dbReference type="Rhea" id="RHEA-COMP:9662"/>
        <dbReference type="Rhea" id="RHEA-COMP:9681"/>
        <dbReference type="ChEBI" id="CHEBI:30616"/>
        <dbReference type="ChEBI" id="CHEBI:33019"/>
        <dbReference type="ChEBI" id="CHEBI:58359"/>
        <dbReference type="ChEBI" id="CHEBI:78442"/>
        <dbReference type="ChEBI" id="CHEBI:78521"/>
        <dbReference type="ChEBI" id="CHEBI:456215"/>
        <dbReference type="EC" id="6.1.1.18"/>
    </reaction>
</comment>
<keyword evidence="3" id="KW-0436">Ligase</keyword>
<dbReference type="CDD" id="cd00807">
    <property type="entry name" value="GlnRS_core"/>
    <property type="match status" value="1"/>
</dbReference>
<evidence type="ECO:0000256" key="6">
    <source>
        <dbReference type="ARBA" id="ARBA00022917"/>
    </source>
</evidence>
<comment type="caution">
    <text evidence="14">The sequence shown here is derived from an EMBL/GenBank/DDBJ whole genome shotgun (WGS) entry which is preliminary data.</text>
</comment>
<dbReference type="EMBL" id="SEKV01000010">
    <property type="protein sequence ID" value="TFY69426.1"/>
    <property type="molecule type" value="Genomic_DNA"/>
</dbReference>
<sequence length="1316" mass="146491">MAPKGDNPDTAELIELFKSIGLTQSKAAEAAKSSKSATVLKDIIDTNDLSNKQIEEKQAVLLASLAVQGSKLGEREREYAVTAILDGRLKTTDQVSAATKYLESHTLPIDGADFDKNCGVGFSITPEQLATQVADYLTSSAATGWASLGATIGALKNTDLRWASPLELKNAVEKAFLEKFGPKETAKPKGKESKKEAPSKAAAASTAASVSATSSKTVFSEGFLGRLHKVGDNPQVHSHLREQHLAATGGVVHTRFPPEPNGFLHIGHSKAIFVNFGYAAYHGGRCYLRFDDTNPEAEEGRYFESILETVRWLGYEPWKITYSSDYFDKLHELAIELIKRDKGYVCHCTAEEMYANRGGDDFGPRKACAHRTRPVEESLAEFQKMKDGFYKPGQAILRMKQDLESGNTMMWDLVAYRVLDSPHHRTHDKWKIYPTYDFTHCLCDSFENITHSLCTTEFVSSRESYEWLCDALGVYKPRQSEYGRLNVTGTIMSKRKILQLVKEKYVLDWDDPRMYTLIALRRRGIPPGAIISFVSSLGVSTATTSIQAVRFEQTVRQYLEGTAPRLLMVLRPLKVTIENVPEDYLIWLEKPLHPKVPELGTSKMPFTRTIYIDADDFRLEDSKDYFRLAPGKTVGLFQAPHPITCTSYKTDSVTGAVTELICRLEDGEGAAKKPKAFIQWVAEHAPSGSPVRVDETRIFYQLFKSENPSAAVPDFKADINPDSLEVVKGAMVEVGFWPLAKRAYLEARKESKTRTDEALKAAATSAGPAEPDDDTPKATSEQLVGKECIRFQGLRVAYFATDKDARLACLEEPEGVEPVRKVGDYLVLNRIVFGAAKLAKSSGNTPHEPALLLEEVVFTAFYPADINSPSADGTPPEKLKKSLDWILSVHSTVSLSGQCTRLYAAMHTSPRYRHVIHALGEPKAVPLNLFQLPVYPNTALLDPAEVFSDPEAQWPVVFHSHGLSGTRTTYSHLCVRIASEGNVVIAVEHRDGTAPVVTSHFAATTSTDVKGKKKHKPKVKYYLHPEDVMYDDGEEPPHSRFRVDQLLFRELELYLAYRGLADLVNSHPRAEAEKLAFGGIYYVRGYTAHELPRHGPFWKSWTAGRVKLREKISIMGHSFGGSLVTHGSNHYHRQVPHHEWRQRATREPPQVLIINSEEFTLWRNHFARLLKVVHEWQQPNSLSGSGDEAHSERRHSSSEPEASGSRRRGGDTAMGVDAQGDETPPAKLVTLIRAKHVSFSDFSVIWPIGHVAPSGRVLLRMLGDLAIAFFNDDLGATLDGLPKREMEEEHRGSVKSTPPGRRKRRLKGSVGEIIVH</sequence>
<gene>
    <name evidence="14" type="ORF">EVJ58_g406</name>
</gene>
<dbReference type="FunFam" id="3.40.50.620:FF:000183">
    <property type="entry name" value="Glutaminyl-tRNA synthetase"/>
    <property type="match status" value="1"/>
</dbReference>
<dbReference type="Pfam" id="PF04558">
    <property type="entry name" value="tRNA_synt_1c_R1"/>
    <property type="match status" value="1"/>
</dbReference>
<dbReference type="SUPFAM" id="SSF53474">
    <property type="entry name" value="alpha/beta-Hydrolases"/>
    <property type="match status" value="1"/>
</dbReference>
<dbReference type="InterPro" id="IPR004514">
    <property type="entry name" value="Gln-tRNA-synth"/>
</dbReference>
<proteinExistence type="inferred from homology"/>
<dbReference type="Gene3D" id="3.40.50.1820">
    <property type="entry name" value="alpha/beta hydrolase"/>
    <property type="match status" value="1"/>
</dbReference>
<keyword evidence="4" id="KW-0547">Nucleotide-binding</keyword>
<dbReference type="InterPro" id="IPR014729">
    <property type="entry name" value="Rossmann-like_a/b/a_fold"/>
</dbReference>
<dbReference type="Gene3D" id="1.10.10.2420">
    <property type="match status" value="1"/>
</dbReference>
<dbReference type="Pfam" id="PF04557">
    <property type="entry name" value="tRNA_synt_1c_R2"/>
    <property type="match status" value="1"/>
</dbReference>
<evidence type="ECO:0000256" key="8">
    <source>
        <dbReference type="ARBA" id="ARBA00048270"/>
    </source>
</evidence>
<dbReference type="InterPro" id="IPR020058">
    <property type="entry name" value="Glu/Gln-tRNA-synth_Ib_cat-dom"/>
</dbReference>
<evidence type="ECO:0000259" key="13">
    <source>
        <dbReference type="Pfam" id="PF04558"/>
    </source>
</evidence>
<keyword evidence="6" id="KW-0648">Protein biosynthesis</keyword>
<dbReference type="InterPro" id="IPR050132">
    <property type="entry name" value="Gln/Glu-tRNA_Ligase"/>
</dbReference>
<evidence type="ECO:0000256" key="5">
    <source>
        <dbReference type="ARBA" id="ARBA00022840"/>
    </source>
</evidence>
<dbReference type="GO" id="GO:0004819">
    <property type="term" value="F:glutamine-tRNA ligase activity"/>
    <property type="evidence" value="ECO:0007669"/>
    <property type="project" value="UniProtKB-EC"/>
</dbReference>
<dbReference type="InterPro" id="IPR042559">
    <property type="entry name" value="Gln-tRNA-synth_Ib_RNA-bd_N_2"/>
</dbReference>
<evidence type="ECO:0000256" key="7">
    <source>
        <dbReference type="ARBA" id="ARBA00023146"/>
    </source>
</evidence>
<dbReference type="SUPFAM" id="SSF52374">
    <property type="entry name" value="Nucleotidylyl transferase"/>
    <property type="match status" value="1"/>
</dbReference>
<evidence type="ECO:0000259" key="12">
    <source>
        <dbReference type="Pfam" id="PF04557"/>
    </source>
</evidence>
<evidence type="ECO:0000313" key="14">
    <source>
        <dbReference type="EMBL" id="TFY69426.1"/>
    </source>
</evidence>
<dbReference type="InterPro" id="IPR029058">
    <property type="entry name" value="AB_hydrolase_fold"/>
</dbReference>
<feature type="region of interest" description="Disordered" evidence="9">
    <location>
        <begin position="1180"/>
        <end position="1222"/>
    </location>
</feature>
<feature type="compositionally biased region" description="Basic and acidic residues" evidence="9">
    <location>
        <begin position="1187"/>
        <end position="1198"/>
    </location>
</feature>
<dbReference type="Pfam" id="PF00749">
    <property type="entry name" value="tRNA-synt_1c"/>
    <property type="match status" value="1"/>
</dbReference>
<dbReference type="PANTHER" id="PTHR43097">
    <property type="entry name" value="GLUTAMINE-TRNA LIGASE"/>
    <property type="match status" value="1"/>
</dbReference>
<dbReference type="InterPro" id="IPR042558">
    <property type="entry name" value="Gln-tRNA-synth_Ib_RNA-bd_N_1"/>
</dbReference>
<feature type="domain" description="Glutaminyl-tRNA synthetase class Ib non-specific RNA-binding" evidence="13">
    <location>
        <begin position="12"/>
        <end position="165"/>
    </location>
</feature>
<dbReference type="PRINTS" id="PR00987">
    <property type="entry name" value="TRNASYNTHGLU"/>
</dbReference>
<dbReference type="Gene3D" id="3.40.50.620">
    <property type="entry name" value="HUPs"/>
    <property type="match status" value="1"/>
</dbReference>
<feature type="compositionally biased region" description="Basic and acidic residues" evidence="9">
    <location>
        <begin position="183"/>
        <end position="198"/>
    </location>
</feature>
<dbReference type="GO" id="GO:0005524">
    <property type="term" value="F:ATP binding"/>
    <property type="evidence" value="ECO:0007669"/>
    <property type="project" value="UniProtKB-KW"/>
</dbReference>
<feature type="region of interest" description="Disordered" evidence="9">
    <location>
        <begin position="755"/>
        <end position="781"/>
    </location>
</feature>
<organism evidence="14 15">
    <name type="scientific">Rhodofomes roseus</name>
    <dbReference type="NCBI Taxonomy" id="34475"/>
    <lineage>
        <taxon>Eukaryota</taxon>
        <taxon>Fungi</taxon>
        <taxon>Dikarya</taxon>
        <taxon>Basidiomycota</taxon>
        <taxon>Agaricomycotina</taxon>
        <taxon>Agaricomycetes</taxon>
        <taxon>Polyporales</taxon>
        <taxon>Rhodofomes</taxon>
    </lineage>
</organism>
<dbReference type="FunFam" id="2.40.240.10:FF:000007">
    <property type="entry name" value="Glutamine--tRNA ligase"/>
    <property type="match status" value="1"/>
</dbReference>
<name>A0A4Y9Z3L3_9APHY</name>
<dbReference type="EC" id="6.1.1.18" evidence="2"/>
<comment type="similarity">
    <text evidence="1">Belongs to the class-I aminoacyl-tRNA synthetase family.</text>
</comment>
<evidence type="ECO:0000259" key="10">
    <source>
        <dbReference type="Pfam" id="PF00749"/>
    </source>
</evidence>
<dbReference type="SUPFAM" id="SSF50715">
    <property type="entry name" value="Ribosomal protein L25-like"/>
    <property type="match status" value="1"/>
</dbReference>
<dbReference type="Pfam" id="PF03950">
    <property type="entry name" value="tRNA-synt_1c_C"/>
    <property type="match status" value="1"/>
</dbReference>
<dbReference type="NCBIfam" id="TIGR00440">
    <property type="entry name" value="glnS"/>
    <property type="match status" value="1"/>
</dbReference>
<evidence type="ECO:0000256" key="1">
    <source>
        <dbReference type="ARBA" id="ARBA00005594"/>
    </source>
</evidence>
<feature type="domain" description="Glutaminyl-tRNA synthetase class Ib non-specific RNA-binding" evidence="12">
    <location>
        <begin position="169"/>
        <end position="244"/>
    </location>
</feature>
<accession>A0A4Y9Z3L3</accession>
<evidence type="ECO:0000256" key="3">
    <source>
        <dbReference type="ARBA" id="ARBA00022598"/>
    </source>
</evidence>
<dbReference type="InterPro" id="IPR011035">
    <property type="entry name" value="Ribosomal_bL25/Gln-tRNA_synth"/>
</dbReference>
<keyword evidence="5" id="KW-0067">ATP-binding</keyword>
<dbReference type="Gene3D" id="2.40.240.10">
    <property type="entry name" value="Ribosomal Protein L25, Chain P"/>
    <property type="match status" value="2"/>
</dbReference>
<evidence type="ECO:0000259" key="11">
    <source>
        <dbReference type="Pfam" id="PF03950"/>
    </source>
</evidence>
<feature type="region of interest" description="Disordered" evidence="9">
    <location>
        <begin position="1284"/>
        <end position="1316"/>
    </location>
</feature>
<dbReference type="InterPro" id="IPR020059">
    <property type="entry name" value="Glu/Gln-tRNA-synth_Ib_codon-bd"/>
</dbReference>
<dbReference type="STRING" id="34475.A0A4Y9Z3L3"/>
<evidence type="ECO:0000256" key="2">
    <source>
        <dbReference type="ARBA" id="ARBA00012836"/>
    </source>
</evidence>
<feature type="domain" description="Glutamyl/glutaminyl-tRNA synthetase class Ib catalytic" evidence="10">
    <location>
        <begin position="252"/>
        <end position="560"/>
    </location>
</feature>
<dbReference type="InterPro" id="IPR020056">
    <property type="entry name" value="Rbsml_bL25/Gln-tRNA_synth_N"/>
</dbReference>
<dbReference type="InterPro" id="IPR000924">
    <property type="entry name" value="Glu/Gln-tRNA-synth"/>
</dbReference>